<dbReference type="EMBL" id="AP018161">
    <property type="protein sequence ID" value="BBA85134.1"/>
    <property type="molecule type" value="Genomic_DNA"/>
</dbReference>
<sequence length="362" mass="43843">MNFLFYIFILILFFFNEKTYVNNKKINKKIFFNNINNKYNFDFFCNKKNILSNIYFKYSNNYNTLTIIDFNNKNIIIKIFNNNYLYKELLIIEILNILNIYNFNIFTYNDIKKKYYCNHKLNFYNNLKNKNNNYIYIDNYLVDFAKFIVNFKLKIKLINNIKLFYIKISFKFIEIYNIIKNYINILIKYSKIYNIDIILVLSIIKVESNFNKYAVSNSGAIGIMQIIYNKAGLDVYNNINNFYKYPHKNMLFNVFYNIKMGICYLSIIQNKYLSDIKNKDSLRYLTIASYNGGVNNILRIFNKNFKKSITIINSMDSKLVYKSIVNHHPSKEIRNYLKVVNNLYLKYYKYKNIYVFINNIKK</sequence>
<evidence type="ECO:0000313" key="3">
    <source>
        <dbReference type="EMBL" id="BBA85134.1"/>
    </source>
</evidence>
<dbReference type="SUPFAM" id="SSF53955">
    <property type="entry name" value="Lysozyme-like"/>
    <property type="match status" value="1"/>
</dbReference>
<evidence type="ECO:0000256" key="1">
    <source>
        <dbReference type="ARBA" id="ARBA00007734"/>
    </source>
</evidence>
<feature type="domain" description="Transglycosylase SLT" evidence="2">
    <location>
        <begin position="187"/>
        <end position="310"/>
    </location>
</feature>
<dbReference type="PANTHER" id="PTHR37423">
    <property type="entry name" value="SOLUBLE LYTIC MUREIN TRANSGLYCOSYLASE-RELATED"/>
    <property type="match status" value="1"/>
</dbReference>
<evidence type="ECO:0000313" key="4">
    <source>
        <dbReference type="Proteomes" id="UP000289537"/>
    </source>
</evidence>
<dbReference type="InterPro" id="IPR008258">
    <property type="entry name" value="Transglycosylase_SLT_dom_1"/>
</dbReference>
<dbReference type="PANTHER" id="PTHR37423:SF2">
    <property type="entry name" value="MEMBRANE-BOUND LYTIC MUREIN TRANSGLYCOSYLASE C"/>
    <property type="match status" value="1"/>
</dbReference>
<protein>
    <submittedName>
        <fullName evidence="3">Membrane-bound lytic murein transglycosylase C</fullName>
    </submittedName>
</protein>
<dbReference type="Pfam" id="PF01464">
    <property type="entry name" value="SLT"/>
    <property type="match status" value="1"/>
</dbReference>
<proteinExistence type="inferred from homology"/>
<dbReference type="OrthoDB" id="5620293at2"/>
<dbReference type="KEGG" id="eor:NARRFE1_01990"/>
<evidence type="ECO:0000259" key="2">
    <source>
        <dbReference type="Pfam" id="PF01464"/>
    </source>
</evidence>
<name>A0A2Z5TPZ4_9GAMM</name>
<dbReference type="InterPro" id="IPR023346">
    <property type="entry name" value="Lysozyme-like_dom_sf"/>
</dbReference>
<dbReference type="AlphaFoldDB" id="A0A2Z5TPZ4"/>
<dbReference type="Proteomes" id="UP000289537">
    <property type="component" value="Chromosome"/>
</dbReference>
<comment type="similarity">
    <text evidence="1">Belongs to the transglycosylase Slt family.</text>
</comment>
<gene>
    <name evidence="3" type="primary">mltC</name>
    <name evidence="3" type="ORF">NARRFE1_01990</name>
</gene>
<keyword evidence="4" id="KW-1185">Reference proteome</keyword>
<reference evidence="3 4" key="1">
    <citation type="journal article" date="2017" name="Proc. Natl. Acad. Sci. U.S.A.">
        <title>Small genome symbiont underlies cuticle hardness in beetles.</title>
        <authorList>
            <person name="Anbutsu H."/>
            <person name="Moriyama M."/>
            <person name="Nikoh N."/>
            <person name="Hosokawa T."/>
            <person name="Futahashi R."/>
            <person name="Tanahashi M."/>
            <person name="Meng X.Y."/>
            <person name="Kuriwada T."/>
            <person name="Mori N."/>
            <person name="Oshima K."/>
            <person name="Hattori M."/>
            <person name="Fujie M."/>
            <person name="Satoh N."/>
            <person name="Maeda T."/>
            <person name="Shigenobu S."/>
            <person name="Koga R."/>
            <person name="Fukatsu T."/>
        </authorList>
    </citation>
    <scope>NUCLEOTIDE SEQUENCE [LARGE SCALE GENOMIC DNA]</scope>
    <source>
        <strain evidence="3">NARRFE1</strain>
    </source>
</reference>
<organism evidence="3 4">
    <name type="scientific">endosymbiont of Rhynchophorus ferrugineus</name>
    <dbReference type="NCBI Taxonomy" id="1972133"/>
    <lineage>
        <taxon>Bacteria</taxon>
        <taxon>Pseudomonadati</taxon>
        <taxon>Pseudomonadota</taxon>
        <taxon>Gammaproteobacteria</taxon>
        <taxon>Candidatus Nardonella</taxon>
    </lineage>
</organism>
<accession>A0A2Z5TPZ4</accession>
<dbReference type="RefSeq" id="WP_148708481.1">
    <property type="nucleotide sequence ID" value="NZ_AP018161.1"/>
</dbReference>
<dbReference type="Gene3D" id="1.10.530.10">
    <property type="match status" value="1"/>
</dbReference>